<dbReference type="Pfam" id="PF03441">
    <property type="entry name" value="FAD_binding_7"/>
    <property type="match status" value="1"/>
</dbReference>
<organism evidence="6 7">
    <name type="scientific">Alkalicoccobacillus murimartini</name>
    <dbReference type="NCBI Taxonomy" id="171685"/>
    <lineage>
        <taxon>Bacteria</taxon>
        <taxon>Bacillati</taxon>
        <taxon>Bacillota</taxon>
        <taxon>Bacilli</taxon>
        <taxon>Bacillales</taxon>
        <taxon>Bacillaceae</taxon>
        <taxon>Alkalicoccobacillus</taxon>
    </lineage>
</organism>
<evidence type="ECO:0000313" key="7">
    <source>
        <dbReference type="Proteomes" id="UP001225034"/>
    </source>
</evidence>
<dbReference type="Gene3D" id="1.25.40.80">
    <property type="match status" value="1"/>
</dbReference>
<dbReference type="Gene3D" id="1.10.579.10">
    <property type="entry name" value="DNA Cyclobutane Dipyrimidine Photolyase, subunit A, domain 3"/>
    <property type="match status" value="1"/>
</dbReference>
<keyword evidence="4" id="KW-0157">Chromophore</keyword>
<dbReference type="EMBL" id="JAUSUA010000003">
    <property type="protein sequence ID" value="MDQ0207782.1"/>
    <property type="molecule type" value="Genomic_DNA"/>
</dbReference>
<keyword evidence="2 4" id="KW-0285">Flavoprotein</keyword>
<dbReference type="InterPro" id="IPR005101">
    <property type="entry name" value="Cryptochr/Photolyase_FAD-bd"/>
</dbReference>
<name>A0ABT9YIX9_9BACI</name>
<dbReference type="InterPro" id="IPR036155">
    <property type="entry name" value="Crypto/Photolyase_N_sf"/>
</dbReference>
<comment type="similarity">
    <text evidence="4">Belongs to the DNA photolyase family.</text>
</comment>
<dbReference type="SUPFAM" id="SSF48173">
    <property type="entry name" value="Cryptochrome/photolyase FAD-binding domain"/>
    <property type="match status" value="1"/>
</dbReference>
<dbReference type="PANTHER" id="PTHR11455:SF9">
    <property type="entry name" value="CRYPTOCHROME CIRCADIAN CLOCK 5 ISOFORM X1"/>
    <property type="match status" value="1"/>
</dbReference>
<evidence type="ECO:0000313" key="6">
    <source>
        <dbReference type="EMBL" id="MDQ0207782.1"/>
    </source>
</evidence>
<keyword evidence="7" id="KW-1185">Reference proteome</keyword>
<evidence type="ECO:0000256" key="3">
    <source>
        <dbReference type="ARBA" id="ARBA00022827"/>
    </source>
</evidence>
<dbReference type="InterPro" id="IPR014729">
    <property type="entry name" value="Rossmann-like_a/b/a_fold"/>
</dbReference>
<evidence type="ECO:0000256" key="2">
    <source>
        <dbReference type="ARBA" id="ARBA00022630"/>
    </source>
</evidence>
<dbReference type="PROSITE" id="PS51645">
    <property type="entry name" value="PHR_CRY_ALPHA_BETA"/>
    <property type="match status" value="1"/>
</dbReference>
<dbReference type="PANTHER" id="PTHR11455">
    <property type="entry name" value="CRYPTOCHROME"/>
    <property type="match status" value="1"/>
</dbReference>
<sequence>MKAGEKMGTTVVWFRRDLRIHDHTALSKALQSLTKGDRIVGLFFIQPNLNESFTARHDYYYETLMKHVDHCEENGFPIHFVTGSLEDAFSQLKNQLTDLDQLYFNADETGGGAERDQKVIDFFDSTSVAVYPCLDHTIHAAEEVKKQDGDLYKVFSSYYKQWRQLNKPSIQHVDLAKLKEYATDQRGKFSSGAEAYKNLMERKTGKWKYAGEQEGLKRLEDFTHSKMYDYHNKRDFPAISGTSLLSPYLRTGAVSTRTVYHTIVDELGEQNNSEGPDTYIQELAWRDFYNMIYFQYPESKDMELIEKYRGMDWNVDEELLQAWKEGVTGYPLIDAAMKQLNQIGWMHNRLRMAVASFLTKDLLIDWREGERYFEEQLIDYEPASNIGGWQWASSTGTDAAPYFRIFNPTRQSERFDAEGNFIRKYLPQLKDVPKKYIHTPWKMPSEMQEEVGCRIGEDYPNPIVDHDTMRKRALELYKEKG</sequence>
<accession>A0ABT9YIX9</accession>
<dbReference type="GO" id="GO:0003904">
    <property type="term" value="F:deoxyribodipyrimidine photo-lyase activity"/>
    <property type="evidence" value="ECO:0007669"/>
    <property type="project" value="UniProtKB-EC"/>
</dbReference>
<keyword evidence="6" id="KW-0456">Lyase</keyword>
<comment type="caution">
    <text evidence="6">The sequence shown here is derived from an EMBL/GenBank/DDBJ whole genome shotgun (WGS) entry which is preliminary data.</text>
</comment>
<evidence type="ECO:0000259" key="5">
    <source>
        <dbReference type="PROSITE" id="PS51645"/>
    </source>
</evidence>
<evidence type="ECO:0000256" key="1">
    <source>
        <dbReference type="ARBA" id="ARBA00001974"/>
    </source>
</evidence>
<proteinExistence type="inferred from homology"/>
<dbReference type="Gene3D" id="3.40.50.620">
    <property type="entry name" value="HUPs"/>
    <property type="match status" value="1"/>
</dbReference>
<feature type="domain" description="Photolyase/cryptochrome alpha/beta" evidence="5">
    <location>
        <begin position="8"/>
        <end position="138"/>
    </location>
</feature>
<protein>
    <submittedName>
        <fullName evidence="6">Deoxyribodipyrimidine photo-lyase</fullName>
        <ecNumber evidence="6">4.1.99.3</ecNumber>
    </submittedName>
</protein>
<dbReference type="InterPro" id="IPR036134">
    <property type="entry name" value="Crypto/Photolyase_FAD-like_sf"/>
</dbReference>
<keyword evidence="3 4" id="KW-0274">FAD</keyword>
<dbReference type="Proteomes" id="UP001225034">
    <property type="component" value="Unassembled WGS sequence"/>
</dbReference>
<dbReference type="InterPro" id="IPR002081">
    <property type="entry name" value="Cryptochrome/DNA_photolyase_1"/>
</dbReference>
<gene>
    <name evidence="6" type="ORF">J2S05_002583</name>
</gene>
<dbReference type="InterPro" id="IPR006050">
    <property type="entry name" value="DNA_photolyase_N"/>
</dbReference>
<dbReference type="EC" id="4.1.99.3" evidence="6"/>
<evidence type="ECO:0000256" key="4">
    <source>
        <dbReference type="RuleBase" id="RU004182"/>
    </source>
</evidence>
<dbReference type="Pfam" id="PF00875">
    <property type="entry name" value="DNA_photolyase"/>
    <property type="match status" value="1"/>
</dbReference>
<dbReference type="PRINTS" id="PR00147">
    <property type="entry name" value="DNAPHOTLYASE"/>
</dbReference>
<dbReference type="SUPFAM" id="SSF52425">
    <property type="entry name" value="Cryptochrome/photolyase, N-terminal domain"/>
    <property type="match status" value="1"/>
</dbReference>
<comment type="cofactor">
    <cofactor evidence="1">
        <name>FAD</name>
        <dbReference type="ChEBI" id="CHEBI:57692"/>
    </cofactor>
</comment>
<reference evidence="6 7" key="1">
    <citation type="submission" date="2023-07" db="EMBL/GenBank/DDBJ databases">
        <title>Genomic Encyclopedia of Type Strains, Phase IV (KMG-IV): sequencing the most valuable type-strain genomes for metagenomic binning, comparative biology and taxonomic classification.</title>
        <authorList>
            <person name="Goeker M."/>
        </authorList>
    </citation>
    <scope>NUCLEOTIDE SEQUENCE [LARGE SCALE GENOMIC DNA]</scope>
    <source>
        <strain evidence="6 7">DSM 19154</strain>
    </source>
</reference>